<sequence>MIKFVVVTLLAGTLMLCGSATFQVPPGTDGELLIDPHSHRPTPRSHLPPHSIPNSDHSDEPLILTQGNKRGYCPDQFSQEIDTKLEKHQRYRLDTDCPELKRCCQVYEYHFKGFMDVFVYTWSQVRFPLPDKNGVISDVNIISGGGIYKVREAGLATHSPALHLHLRQPKPIPGQDDQICGSDTVGWYSHGKTIMVVQGAMATPQYNDGMDGMPAALPRPPPYPIMKRGVCPNSYLVPIESDTTGFTSMQQCKYDSDCPGSMKCCPNRKYYESPRPDESPRPYEMERNIGQRRIPVFTKFCQDPVYYKPGYQRG</sequence>
<comment type="caution">
    <text evidence="4">The sequence shown here is derived from an EMBL/GenBank/DDBJ whole genome shotgun (WGS) entry which is preliminary data.</text>
</comment>
<evidence type="ECO:0000259" key="3">
    <source>
        <dbReference type="SMART" id="SM00217"/>
    </source>
</evidence>
<feature type="signal peptide" evidence="2">
    <location>
        <begin position="1"/>
        <end position="19"/>
    </location>
</feature>
<organism evidence="4 5">
    <name type="scientific">Petrolisthes manimaculis</name>
    <dbReference type="NCBI Taxonomy" id="1843537"/>
    <lineage>
        <taxon>Eukaryota</taxon>
        <taxon>Metazoa</taxon>
        <taxon>Ecdysozoa</taxon>
        <taxon>Arthropoda</taxon>
        <taxon>Crustacea</taxon>
        <taxon>Multicrustacea</taxon>
        <taxon>Malacostraca</taxon>
        <taxon>Eumalacostraca</taxon>
        <taxon>Eucarida</taxon>
        <taxon>Decapoda</taxon>
        <taxon>Pleocyemata</taxon>
        <taxon>Anomura</taxon>
        <taxon>Galatheoidea</taxon>
        <taxon>Porcellanidae</taxon>
        <taxon>Petrolisthes</taxon>
    </lineage>
</organism>
<dbReference type="SUPFAM" id="SSF57256">
    <property type="entry name" value="Elafin-like"/>
    <property type="match status" value="1"/>
</dbReference>
<dbReference type="AlphaFoldDB" id="A0AAE1NUM6"/>
<dbReference type="InterPro" id="IPR036645">
    <property type="entry name" value="Elafin-like_sf"/>
</dbReference>
<accession>A0AAE1NUM6</accession>
<dbReference type="Gene3D" id="4.10.75.10">
    <property type="entry name" value="Elafin-like"/>
    <property type="match status" value="1"/>
</dbReference>
<keyword evidence="5" id="KW-1185">Reference proteome</keyword>
<protein>
    <recommendedName>
        <fullName evidence="3">WAP domain-containing protein</fullName>
    </recommendedName>
</protein>
<dbReference type="InterPro" id="IPR008197">
    <property type="entry name" value="WAP_dom"/>
</dbReference>
<feature type="domain" description="WAP" evidence="3">
    <location>
        <begin position="227"/>
        <end position="275"/>
    </location>
</feature>
<dbReference type="Proteomes" id="UP001292094">
    <property type="component" value="Unassembled WGS sequence"/>
</dbReference>
<dbReference type="GO" id="GO:0030414">
    <property type="term" value="F:peptidase inhibitor activity"/>
    <property type="evidence" value="ECO:0007669"/>
    <property type="project" value="InterPro"/>
</dbReference>
<reference evidence="4" key="1">
    <citation type="submission" date="2023-11" db="EMBL/GenBank/DDBJ databases">
        <title>Genome assemblies of two species of porcelain crab, Petrolisthes cinctipes and Petrolisthes manimaculis (Anomura: Porcellanidae).</title>
        <authorList>
            <person name="Angst P."/>
        </authorList>
    </citation>
    <scope>NUCLEOTIDE SEQUENCE</scope>
    <source>
        <strain evidence="4">PB745_02</strain>
        <tissue evidence="4">Gill</tissue>
    </source>
</reference>
<dbReference type="EMBL" id="JAWZYT010003950">
    <property type="protein sequence ID" value="KAK4296018.1"/>
    <property type="molecule type" value="Genomic_DNA"/>
</dbReference>
<evidence type="ECO:0000313" key="4">
    <source>
        <dbReference type="EMBL" id="KAK4296018.1"/>
    </source>
</evidence>
<name>A0AAE1NUM6_9EUCA</name>
<gene>
    <name evidence="4" type="ORF">Pmani_031460</name>
</gene>
<dbReference type="SMART" id="SM00217">
    <property type="entry name" value="WAP"/>
    <property type="match status" value="1"/>
</dbReference>
<proteinExistence type="predicted"/>
<keyword evidence="2" id="KW-0732">Signal</keyword>
<evidence type="ECO:0000313" key="5">
    <source>
        <dbReference type="Proteomes" id="UP001292094"/>
    </source>
</evidence>
<evidence type="ECO:0000256" key="2">
    <source>
        <dbReference type="SAM" id="SignalP"/>
    </source>
</evidence>
<dbReference type="Pfam" id="PF00095">
    <property type="entry name" value="WAP"/>
    <property type="match status" value="1"/>
</dbReference>
<dbReference type="GO" id="GO:0005576">
    <property type="term" value="C:extracellular region"/>
    <property type="evidence" value="ECO:0007669"/>
    <property type="project" value="InterPro"/>
</dbReference>
<evidence type="ECO:0000256" key="1">
    <source>
        <dbReference type="SAM" id="MobiDB-lite"/>
    </source>
</evidence>
<feature type="chain" id="PRO_5041903938" description="WAP domain-containing protein" evidence="2">
    <location>
        <begin position="20"/>
        <end position="314"/>
    </location>
</feature>
<feature type="region of interest" description="Disordered" evidence="1">
    <location>
        <begin position="31"/>
        <end position="58"/>
    </location>
</feature>